<gene>
    <name evidence="2" type="ORF">BDY21DRAFT_342777</name>
</gene>
<feature type="compositionally biased region" description="Polar residues" evidence="1">
    <location>
        <begin position="75"/>
        <end position="92"/>
    </location>
</feature>
<proteinExistence type="predicted"/>
<name>A0A6A6P1B5_9PEZI</name>
<dbReference type="Proteomes" id="UP000799766">
    <property type="component" value="Unassembled WGS sequence"/>
</dbReference>
<keyword evidence="3" id="KW-1185">Reference proteome</keyword>
<dbReference type="EMBL" id="MU001679">
    <property type="protein sequence ID" value="KAF2457790.1"/>
    <property type="molecule type" value="Genomic_DNA"/>
</dbReference>
<accession>A0A6A6P1B5</accession>
<evidence type="ECO:0000313" key="3">
    <source>
        <dbReference type="Proteomes" id="UP000799766"/>
    </source>
</evidence>
<dbReference type="AlphaFoldDB" id="A0A6A6P1B5"/>
<organism evidence="2 3">
    <name type="scientific">Lineolata rhizophorae</name>
    <dbReference type="NCBI Taxonomy" id="578093"/>
    <lineage>
        <taxon>Eukaryota</taxon>
        <taxon>Fungi</taxon>
        <taxon>Dikarya</taxon>
        <taxon>Ascomycota</taxon>
        <taxon>Pezizomycotina</taxon>
        <taxon>Dothideomycetes</taxon>
        <taxon>Dothideomycetes incertae sedis</taxon>
        <taxon>Lineolatales</taxon>
        <taxon>Lineolataceae</taxon>
        <taxon>Lineolata</taxon>
    </lineage>
</organism>
<protein>
    <submittedName>
        <fullName evidence="2">Uncharacterized protein</fullName>
    </submittedName>
</protein>
<sequence>MFPSPVPGHTARRYRHRLAARRWADASAPQQQIIVIAVRRLAIRIGFLSLAGDGQGNGGATSVSHRCRSSFPGCPSTTAHTPTGPSARTSSRLPHLVSDWRQPRT</sequence>
<evidence type="ECO:0000313" key="2">
    <source>
        <dbReference type="EMBL" id="KAF2457790.1"/>
    </source>
</evidence>
<evidence type="ECO:0000256" key="1">
    <source>
        <dbReference type="SAM" id="MobiDB-lite"/>
    </source>
</evidence>
<feature type="region of interest" description="Disordered" evidence="1">
    <location>
        <begin position="54"/>
        <end position="105"/>
    </location>
</feature>
<reference evidence="2" key="1">
    <citation type="journal article" date="2020" name="Stud. Mycol.">
        <title>101 Dothideomycetes genomes: a test case for predicting lifestyles and emergence of pathogens.</title>
        <authorList>
            <person name="Haridas S."/>
            <person name="Albert R."/>
            <person name="Binder M."/>
            <person name="Bloem J."/>
            <person name="Labutti K."/>
            <person name="Salamov A."/>
            <person name="Andreopoulos B."/>
            <person name="Baker S."/>
            <person name="Barry K."/>
            <person name="Bills G."/>
            <person name="Bluhm B."/>
            <person name="Cannon C."/>
            <person name="Castanera R."/>
            <person name="Culley D."/>
            <person name="Daum C."/>
            <person name="Ezra D."/>
            <person name="Gonzalez J."/>
            <person name="Henrissat B."/>
            <person name="Kuo A."/>
            <person name="Liang C."/>
            <person name="Lipzen A."/>
            <person name="Lutzoni F."/>
            <person name="Magnuson J."/>
            <person name="Mondo S."/>
            <person name="Nolan M."/>
            <person name="Ohm R."/>
            <person name="Pangilinan J."/>
            <person name="Park H.-J."/>
            <person name="Ramirez L."/>
            <person name="Alfaro M."/>
            <person name="Sun H."/>
            <person name="Tritt A."/>
            <person name="Yoshinaga Y."/>
            <person name="Zwiers L.-H."/>
            <person name="Turgeon B."/>
            <person name="Goodwin S."/>
            <person name="Spatafora J."/>
            <person name="Crous P."/>
            <person name="Grigoriev I."/>
        </authorList>
    </citation>
    <scope>NUCLEOTIDE SEQUENCE</scope>
    <source>
        <strain evidence="2">ATCC 16933</strain>
    </source>
</reference>